<reference evidence="2" key="1">
    <citation type="journal article" date="2020" name="Nat. Commun.">
        <title>Large-scale genome sequencing of mycorrhizal fungi provides insights into the early evolution of symbiotic traits.</title>
        <authorList>
            <person name="Miyauchi S."/>
            <person name="Kiss E."/>
            <person name="Kuo A."/>
            <person name="Drula E."/>
            <person name="Kohler A."/>
            <person name="Sanchez-Garcia M."/>
            <person name="Morin E."/>
            <person name="Andreopoulos B."/>
            <person name="Barry K.W."/>
            <person name="Bonito G."/>
            <person name="Buee M."/>
            <person name="Carver A."/>
            <person name="Chen C."/>
            <person name="Cichocki N."/>
            <person name="Clum A."/>
            <person name="Culley D."/>
            <person name="Crous P.W."/>
            <person name="Fauchery L."/>
            <person name="Girlanda M."/>
            <person name="Hayes R.D."/>
            <person name="Keri Z."/>
            <person name="LaButti K."/>
            <person name="Lipzen A."/>
            <person name="Lombard V."/>
            <person name="Magnuson J."/>
            <person name="Maillard F."/>
            <person name="Murat C."/>
            <person name="Nolan M."/>
            <person name="Ohm R.A."/>
            <person name="Pangilinan J."/>
            <person name="Pereira M.F."/>
            <person name="Perotto S."/>
            <person name="Peter M."/>
            <person name="Pfister S."/>
            <person name="Riley R."/>
            <person name="Sitrit Y."/>
            <person name="Stielow J.B."/>
            <person name="Szollosi G."/>
            <person name="Zifcakova L."/>
            <person name="Stursova M."/>
            <person name="Spatafora J.W."/>
            <person name="Tedersoo L."/>
            <person name="Vaario L.M."/>
            <person name="Yamada A."/>
            <person name="Yan M."/>
            <person name="Wang P."/>
            <person name="Xu J."/>
            <person name="Bruns T."/>
            <person name="Baldrian P."/>
            <person name="Vilgalys R."/>
            <person name="Dunand C."/>
            <person name="Henrissat B."/>
            <person name="Grigoriev I.V."/>
            <person name="Hibbett D."/>
            <person name="Nagy L.G."/>
            <person name="Martin F.M."/>
        </authorList>
    </citation>
    <scope>NUCLEOTIDE SEQUENCE</scope>
    <source>
        <strain evidence="2">UP504</strain>
    </source>
</reference>
<comment type="caution">
    <text evidence="2">The sequence shown here is derived from an EMBL/GenBank/DDBJ whole genome shotgun (WGS) entry which is preliminary data.</text>
</comment>
<sequence>MFTSPGGGSCSHSSSHHFLSTFLIVPQAVLVLTPQFEQKDAIAPNSQLPKLSIGGYPSGPVVRSTFVESRPLDIDFEPELAPEVHNHLNQDKHSRHARRKHAQARHWGDEVLPSLIRPYMSFQWGRDAGDKVDPAPSLCTCNEKHCVLRVVCVHMEYLEHVQLIICKHNPAAAQLICRGLFPCAPLSPTLAVNMDVLEFASELFVRMGPNEQAWAATMTKYLKAHGHEFTTVDSLRRQFANALSHYQVLVCLVNAEMAKIIDSFRDPSLVPSVSSTSLTSLPSGAPTSLGSSGPSVPSISSLPSAAPTSAGPPTYPVLDETTPIPFRNYTNAHNSAGHVQDGPSIYLQSRCPLCFGGSHTSGLGVSTRACIDANFQIKRNCDKDQRKGFKGETRARDPEIFSPRMVELSQVELDMMEARVNDLQPTTKTRVNSGRKRKATEMTEDDRAVPGEDDAVEPGMNVPNSVLDTCGDSFIAADGNRIKASTQRFDDTGLMALLCHHDIALYIANMCTAGEKQFYAFALVVALFKELPEWWTVGILYDIACQIHRSLLKWNFMPEWHSHIVFRVSVFHAYGHQWTCQLWYHPRKSEIWGLSDGEGCERFWSELRRLIPSLRVTGYHRRLFIIDLQVEHIDELKQQGLAKWLHDCTLSAHKWEGEATARLGGQSISYLLDQFNKPMPHQSKTKGACAIEYILSMTQTAQSLRIHLKETVDELGELATDSSTVVVEDELQAKIEAMWSSIKRIESNIKKKTEELHLSDQMSHEELDRLKTNKWVNLQLNIRVVRDQILIKLRVRKFELAGLDHADTGHELDHRMKEHVEKAMKSRVSGVQGALKRYEEIRREMMKLRGKGSVAADAYIPPEISSSVYKLDVDEDIWQVPHHEDLANFPDGEELERCKAEFSNLHTWFMTQCSATWHAYTLSCDAEVKFFALLELHHLHDLVEAWQRHSSAMLGSDGQIGWMNLPERPPPLCYGRIQILCGPVSPVANSLTGEAVDGVSDAASSDDDENGELEDAPVPQDIAFLAALDALEELVGDDA</sequence>
<gene>
    <name evidence="2" type="ORF">BS47DRAFT_1368402</name>
</gene>
<protein>
    <recommendedName>
        <fullName evidence="4">CxC1-like cysteine cluster associated with KDZ transposases domain-containing protein</fullName>
    </recommendedName>
</protein>
<feature type="compositionally biased region" description="Basic and acidic residues" evidence="1">
    <location>
        <begin position="439"/>
        <end position="450"/>
    </location>
</feature>
<evidence type="ECO:0000313" key="2">
    <source>
        <dbReference type="EMBL" id="KAF9504987.1"/>
    </source>
</evidence>
<dbReference type="InterPro" id="IPR040521">
    <property type="entry name" value="KDZ"/>
</dbReference>
<name>A0A9P6AFL2_9AGAM</name>
<dbReference type="Proteomes" id="UP000886523">
    <property type="component" value="Unassembled WGS sequence"/>
</dbReference>
<accession>A0A9P6AFL2</accession>
<evidence type="ECO:0008006" key="4">
    <source>
        <dbReference type="Google" id="ProtNLM"/>
    </source>
</evidence>
<dbReference type="PANTHER" id="PTHR33096">
    <property type="entry name" value="CXC2 DOMAIN-CONTAINING PROTEIN"/>
    <property type="match status" value="1"/>
</dbReference>
<dbReference type="AlphaFoldDB" id="A0A9P6AFL2"/>
<keyword evidence="3" id="KW-1185">Reference proteome</keyword>
<dbReference type="OrthoDB" id="10067492at2759"/>
<feature type="region of interest" description="Disordered" evidence="1">
    <location>
        <begin position="998"/>
        <end position="1017"/>
    </location>
</feature>
<proteinExistence type="predicted"/>
<dbReference type="Pfam" id="PF18758">
    <property type="entry name" value="KDZ"/>
    <property type="match status" value="1"/>
</dbReference>
<dbReference type="EMBL" id="MU129180">
    <property type="protein sequence ID" value="KAF9504987.1"/>
    <property type="molecule type" value="Genomic_DNA"/>
</dbReference>
<feature type="region of interest" description="Disordered" evidence="1">
    <location>
        <begin position="427"/>
        <end position="460"/>
    </location>
</feature>
<feature type="compositionally biased region" description="Acidic residues" evidence="1">
    <location>
        <begin position="1004"/>
        <end position="1015"/>
    </location>
</feature>
<feature type="region of interest" description="Disordered" evidence="1">
    <location>
        <begin position="275"/>
        <end position="322"/>
    </location>
</feature>
<evidence type="ECO:0000256" key="1">
    <source>
        <dbReference type="SAM" id="MobiDB-lite"/>
    </source>
</evidence>
<evidence type="ECO:0000313" key="3">
    <source>
        <dbReference type="Proteomes" id="UP000886523"/>
    </source>
</evidence>
<organism evidence="2 3">
    <name type="scientific">Hydnum rufescens UP504</name>
    <dbReference type="NCBI Taxonomy" id="1448309"/>
    <lineage>
        <taxon>Eukaryota</taxon>
        <taxon>Fungi</taxon>
        <taxon>Dikarya</taxon>
        <taxon>Basidiomycota</taxon>
        <taxon>Agaricomycotina</taxon>
        <taxon>Agaricomycetes</taxon>
        <taxon>Cantharellales</taxon>
        <taxon>Hydnaceae</taxon>
        <taxon>Hydnum</taxon>
    </lineage>
</organism>
<dbReference type="PANTHER" id="PTHR33096:SF1">
    <property type="entry name" value="CXC1-LIKE CYSTEINE CLUSTER ASSOCIATED WITH KDZ TRANSPOSASES DOMAIN-CONTAINING PROTEIN"/>
    <property type="match status" value="1"/>
</dbReference>
<feature type="compositionally biased region" description="Low complexity" evidence="1">
    <location>
        <begin position="275"/>
        <end position="312"/>
    </location>
</feature>